<feature type="domain" description="SnoaL-like" evidence="1">
    <location>
        <begin position="6"/>
        <end position="135"/>
    </location>
</feature>
<dbReference type="SUPFAM" id="SSF54427">
    <property type="entry name" value="NTF2-like"/>
    <property type="match status" value="1"/>
</dbReference>
<dbReference type="Proteomes" id="UP000245708">
    <property type="component" value="Unassembled WGS sequence"/>
</dbReference>
<dbReference type="InterPro" id="IPR037401">
    <property type="entry name" value="SnoaL-like"/>
</dbReference>
<dbReference type="Pfam" id="PF13577">
    <property type="entry name" value="SnoaL_4"/>
    <property type="match status" value="1"/>
</dbReference>
<name>A0A316GK47_9RHOB</name>
<evidence type="ECO:0000259" key="1">
    <source>
        <dbReference type="Pfam" id="PF13577"/>
    </source>
</evidence>
<sequence length="146" mass="16253">MISDGDRLDIYELLARHFYALDGLNQIVTGSAARNWAETFTVNGSFRLERSDKTTVVELSGRDNLEQLFSKFTDIETTRHWTNGLIIQPVSDVLVKAGCYIIALDIGKNPSPTIRSGTYSDTITKVDGKWLYDHRCLTLDPASPAG</sequence>
<dbReference type="EMBL" id="QGGW01000002">
    <property type="protein sequence ID" value="PWK61488.1"/>
    <property type="molecule type" value="Genomic_DNA"/>
</dbReference>
<protein>
    <submittedName>
        <fullName evidence="2">SnoaL-like protein</fullName>
    </submittedName>
</protein>
<gene>
    <name evidence="2" type="ORF">C7455_102177</name>
</gene>
<dbReference type="InterPro" id="IPR032710">
    <property type="entry name" value="NTF2-like_dom_sf"/>
</dbReference>
<reference evidence="2 3" key="1">
    <citation type="submission" date="2018-05" db="EMBL/GenBank/DDBJ databases">
        <title>Genomic Encyclopedia of Type Strains, Phase IV (KMG-IV): sequencing the most valuable type-strain genomes for metagenomic binning, comparative biology and taxonomic classification.</title>
        <authorList>
            <person name="Goeker M."/>
        </authorList>
    </citation>
    <scope>NUCLEOTIDE SEQUENCE [LARGE SCALE GENOMIC DNA]</scope>
    <source>
        <strain evidence="2 3">DSM 16097</strain>
    </source>
</reference>
<dbReference type="CDD" id="cd00531">
    <property type="entry name" value="NTF2_like"/>
    <property type="match status" value="1"/>
</dbReference>
<accession>A0A316GK47</accession>
<organism evidence="2 3">
    <name type="scientific">Roseicyclus mahoneyensis</name>
    <dbReference type="NCBI Taxonomy" id="164332"/>
    <lineage>
        <taxon>Bacteria</taxon>
        <taxon>Pseudomonadati</taxon>
        <taxon>Pseudomonadota</taxon>
        <taxon>Alphaproteobacteria</taxon>
        <taxon>Rhodobacterales</taxon>
        <taxon>Roseobacteraceae</taxon>
        <taxon>Roseicyclus</taxon>
    </lineage>
</organism>
<keyword evidence="3" id="KW-1185">Reference proteome</keyword>
<dbReference type="AlphaFoldDB" id="A0A316GK47"/>
<dbReference type="Gene3D" id="3.10.450.50">
    <property type="match status" value="1"/>
</dbReference>
<comment type="caution">
    <text evidence="2">The sequence shown here is derived from an EMBL/GenBank/DDBJ whole genome shotgun (WGS) entry which is preliminary data.</text>
</comment>
<evidence type="ECO:0000313" key="2">
    <source>
        <dbReference type="EMBL" id="PWK61488.1"/>
    </source>
</evidence>
<proteinExistence type="predicted"/>
<evidence type="ECO:0000313" key="3">
    <source>
        <dbReference type="Proteomes" id="UP000245708"/>
    </source>
</evidence>